<evidence type="ECO:0000256" key="2">
    <source>
        <dbReference type="SAM" id="MobiDB-lite"/>
    </source>
</evidence>
<dbReference type="RefSeq" id="WP_147066808.1">
    <property type="nucleotide sequence ID" value="NZ_BAAARO010000001.1"/>
</dbReference>
<dbReference type="Proteomes" id="UP000321534">
    <property type="component" value="Unassembled WGS sequence"/>
</dbReference>
<dbReference type="PROSITE" id="PS50263">
    <property type="entry name" value="CN_HYDROLASE"/>
    <property type="match status" value="1"/>
</dbReference>
<dbReference type="PANTHER" id="PTHR43674:SF16">
    <property type="entry name" value="CARBON-NITROGEN FAMILY, PUTATIVE (AFU_ORTHOLOGUE AFUA_5G02350)-RELATED"/>
    <property type="match status" value="1"/>
</dbReference>
<protein>
    <recommendedName>
        <fullName evidence="3">CN hydrolase domain-containing protein</fullName>
    </recommendedName>
</protein>
<dbReference type="InterPro" id="IPR003010">
    <property type="entry name" value="C-N_Hydrolase"/>
</dbReference>
<organism evidence="4 5">
    <name type="scientific">Terrabacter aerolatus</name>
    <dbReference type="NCBI Taxonomy" id="422442"/>
    <lineage>
        <taxon>Bacteria</taxon>
        <taxon>Bacillati</taxon>
        <taxon>Actinomycetota</taxon>
        <taxon>Actinomycetes</taxon>
        <taxon>Micrococcales</taxon>
        <taxon>Intrasporangiaceae</taxon>
        <taxon>Terrabacter</taxon>
    </lineage>
</organism>
<proteinExistence type="predicted"/>
<dbReference type="InterPro" id="IPR050345">
    <property type="entry name" value="Aliph_Amidase/BUP"/>
</dbReference>
<dbReference type="AlphaFoldDB" id="A0A512D2F6"/>
<feature type="compositionally biased region" description="Basic residues" evidence="2">
    <location>
        <begin position="296"/>
        <end position="305"/>
    </location>
</feature>
<sequence>MTTMRWAVAQSRMSEDPGDAAAVRAAGAEIRALMHEAAAGGARLVQFPEGAIVYPSKHVMSSSGPGDVSDADWTRADWDLLREEAESIARLAAELRIWVAFGSIHPLTPPHRPHNSYYVVSDRGELTGRYDKRFLSNTELTWMYSPGTEPLVFEVDGVRFGVALCIEANFPHLFEEYERLDVDAVLLSVMVDDAMRAEIGRSYAALFGYWVGYSVPARFGSTVPSGIAAPGGRWVARCPAEDRSVGLGRGMCARRVVRGPEPAHAADPDAARRRLGSGPAASGRGRGPGGRYGHGASHRTTRRHRAPGDDDGARRGHCRVAGRARPRR</sequence>
<keyword evidence="5" id="KW-1185">Reference proteome</keyword>
<accession>A0A512D2F6</accession>
<comment type="caution">
    <text evidence="4">The sequence shown here is derived from an EMBL/GenBank/DDBJ whole genome shotgun (WGS) entry which is preliminary data.</text>
</comment>
<feature type="compositionally biased region" description="Gly residues" evidence="2">
    <location>
        <begin position="284"/>
        <end position="293"/>
    </location>
</feature>
<feature type="domain" description="CN hydrolase" evidence="3">
    <location>
        <begin position="4"/>
        <end position="257"/>
    </location>
</feature>
<keyword evidence="1" id="KW-0378">Hydrolase</keyword>
<feature type="compositionally biased region" description="Basic residues" evidence="2">
    <location>
        <begin position="315"/>
        <end position="328"/>
    </location>
</feature>
<evidence type="ECO:0000259" key="3">
    <source>
        <dbReference type="PROSITE" id="PS50263"/>
    </source>
</evidence>
<evidence type="ECO:0000313" key="5">
    <source>
        <dbReference type="Proteomes" id="UP000321534"/>
    </source>
</evidence>
<evidence type="ECO:0000256" key="1">
    <source>
        <dbReference type="ARBA" id="ARBA00022801"/>
    </source>
</evidence>
<reference evidence="4 5" key="1">
    <citation type="submission" date="2019-07" db="EMBL/GenBank/DDBJ databases">
        <title>Whole genome shotgun sequence of Terrabacter aerolatus NBRC 106305.</title>
        <authorList>
            <person name="Hosoyama A."/>
            <person name="Uohara A."/>
            <person name="Ohji S."/>
            <person name="Ichikawa N."/>
        </authorList>
    </citation>
    <scope>NUCLEOTIDE SEQUENCE [LARGE SCALE GENOMIC DNA]</scope>
    <source>
        <strain evidence="4 5">NBRC 106305</strain>
    </source>
</reference>
<dbReference type="PANTHER" id="PTHR43674">
    <property type="entry name" value="NITRILASE C965.09-RELATED"/>
    <property type="match status" value="1"/>
</dbReference>
<feature type="region of interest" description="Disordered" evidence="2">
    <location>
        <begin position="259"/>
        <end position="328"/>
    </location>
</feature>
<name>A0A512D2F6_9MICO</name>
<dbReference type="GO" id="GO:0016811">
    <property type="term" value="F:hydrolase activity, acting on carbon-nitrogen (but not peptide) bonds, in linear amides"/>
    <property type="evidence" value="ECO:0007669"/>
    <property type="project" value="TreeGrafter"/>
</dbReference>
<dbReference type="SUPFAM" id="SSF56317">
    <property type="entry name" value="Carbon-nitrogen hydrolase"/>
    <property type="match status" value="1"/>
</dbReference>
<gene>
    <name evidence="4" type="ORF">TAE01_24660</name>
</gene>
<dbReference type="InterPro" id="IPR036526">
    <property type="entry name" value="C-N_Hydrolase_sf"/>
</dbReference>
<dbReference type="OrthoDB" id="9811121at2"/>
<dbReference type="CDD" id="cd07197">
    <property type="entry name" value="nitrilase"/>
    <property type="match status" value="1"/>
</dbReference>
<dbReference type="Pfam" id="PF00795">
    <property type="entry name" value="CN_hydrolase"/>
    <property type="match status" value="1"/>
</dbReference>
<dbReference type="Gene3D" id="3.60.110.10">
    <property type="entry name" value="Carbon-nitrogen hydrolase"/>
    <property type="match status" value="1"/>
</dbReference>
<dbReference type="EMBL" id="BJYX01000012">
    <property type="protein sequence ID" value="GEO30656.1"/>
    <property type="molecule type" value="Genomic_DNA"/>
</dbReference>
<evidence type="ECO:0000313" key="4">
    <source>
        <dbReference type="EMBL" id="GEO30656.1"/>
    </source>
</evidence>